<dbReference type="Pfam" id="PF00528">
    <property type="entry name" value="BPD_transp_1"/>
    <property type="match status" value="1"/>
</dbReference>
<reference evidence="9 10" key="1">
    <citation type="submission" date="2020-08" db="EMBL/GenBank/DDBJ databases">
        <title>Sequencing the genomes of 1000 actinobacteria strains.</title>
        <authorList>
            <person name="Klenk H.-P."/>
        </authorList>
    </citation>
    <scope>NUCLEOTIDE SEQUENCE [LARGE SCALE GENOMIC DNA]</scope>
    <source>
        <strain evidence="9 10">DSM 44230</strain>
    </source>
</reference>
<dbReference type="CDD" id="cd06261">
    <property type="entry name" value="TM_PBP2"/>
    <property type="match status" value="1"/>
</dbReference>
<evidence type="ECO:0000313" key="9">
    <source>
        <dbReference type="EMBL" id="MBB4674190.1"/>
    </source>
</evidence>
<comment type="subcellular location">
    <subcellularLocation>
        <location evidence="1 7">Cell membrane</location>
        <topology evidence="1 7">Multi-pass membrane protein</topology>
    </subcellularLocation>
</comment>
<name>A0A7W7C4A4_9PSEU</name>
<evidence type="ECO:0000313" key="10">
    <source>
        <dbReference type="Proteomes" id="UP000533598"/>
    </source>
</evidence>
<comment type="similarity">
    <text evidence="7">Belongs to the binding-protein-dependent transport system permease family.</text>
</comment>
<dbReference type="AlphaFoldDB" id="A0A7W7C4A4"/>
<dbReference type="InterPro" id="IPR000515">
    <property type="entry name" value="MetI-like"/>
</dbReference>
<proteinExistence type="inferred from homology"/>
<keyword evidence="3" id="KW-1003">Cell membrane</keyword>
<keyword evidence="6 7" id="KW-0472">Membrane</keyword>
<dbReference type="InterPro" id="IPR035906">
    <property type="entry name" value="MetI-like_sf"/>
</dbReference>
<protein>
    <submittedName>
        <fullName evidence="9">D-methionine transport system permease protein</fullName>
    </submittedName>
</protein>
<dbReference type="PANTHER" id="PTHR30450">
    <property type="entry name" value="ABC TRANSPORTER PERMEASE"/>
    <property type="match status" value="1"/>
</dbReference>
<dbReference type="InterPro" id="IPR051322">
    <property type="entry name" value="AA_ABC_Transporter_Permease"/>
</dbReference>
<accession>A0A7W7C4A4</accession>
<dbReference type="EMBL" id="JACHMH010000001">
    <property type="protein sequence ID" value="MBB4674190.1"/>
    <property type="molecule type" value="Genomic_DNA"/>
</dbReference>
<evidence type="ECO:0000256" key="3">
    <source>
        <dbReference type="ARBA" id="ARBA00022475"/>
    </source>
</evidence>
<feature type="domain" description="ABC transmembrane type-1" evidence="8">
    <location>
        <begin position="18"/>
        <end position="216"/>
    </location>
</feature>
<dbReference type="PANTHER" id="PTHR30450:SF1">
    <property type="entry name" value="D-METHIONINE TRANSPORT SYSTEM PERMEASE PROTEIN METI-RELATED"/>
    <property type="match status" value="1"/>
</dbReference>
<gene>
    <name evidence="9" type="ORF">HNR67_000308</name>
</gene>
<evidence type="ECO:0000259" key="8">
    <source>
        <dbReference type="PROSITE" id="PS50928"/>
    </source>
</evidence>
<sequence>MKQATPWAEVFDKLAQAGAETGLMVGLGTLFAVLGGVPLGVLLHASAPGGLRPQPVVYRVLGFIVDLTRSLPFIILLVALIPLTRALVGSYIGSGPATVPLTIGAIPFLARLVQSALREVPVGVVEAALTTGASKPKIVRSVLVKEAGPALISAIGVTAVALIGYSAMAGAVGGGGLGNLAITYGYQRFDSRLLYTSVAALAALTFLVQYLFDLVSRTVDRRRQITV</sequence>
<dbReference type="GO" id="GO:0048473">
    <property type="term" value="P:D-methionine transmembrane transport"/>
    <property type="evidence" value="ECO:0007669"/>
    <property type="project" value="TreeGrafter"/>
</dbReference>
<dbReference type="PROSITE" id="PS50928">
    <property type="entry name" value="ABC_TM1"/>
    <property type="match status" value="1"/>
</dbReference>
<keyword evidence="5 7" id="KW-1133">Transmembrane helix</keyword>
<evidence type="ECO:0000256" key="6">
    <source>
        <dbReference type="ARBA" id="ARBA00023136"/>
    </source>
</evidence>
<comment type="caution">
    <text evidence="9">The sequence shown here is derived from an EMBL/GenBank/DDBJ whole genome shotgun (WGS) entry which is preliminary data.</text>
</comment>
<evidence type="ECO:0000256" key="4">
    <source>
        <dbReference type="ARBA" id="ARBA00022692"/>
    </source>
</evidence>
<evidence type="ECO:0000256" key="7">
    <source>
        <dbReference type="RuleBase" id="RU363032"/>
    </source>
</evidence>
<keyword evidence="10" id="KW-1185">Reference proteome</keyword>
<evidence type="ECO:0000256" key="5">
    <source>
        <dbReference type="ARBA" id="ARBA00022989"/>
    </source>
</evidence>
<organism evidence="9 10">
    <name type="scientific">Crossiella cryophila</name>
    <dbReference type="NCBI Taxonomy" id="43355"/>
    <lineage>
        <taxon>Bacteria</taxon>
        <taxon>Bacillati</taxon>
        <taxon>Actinomycetota</taxon>
        <taxon>Actinomycetes</taxon>
        <taxon>Pseudonocardiales</taxon>
        <taxon>Pseudonocardiaceae</taxon>
        <taxon>Crossiella</taxon>
    </lineage>
</organism>
<keyword evidence="4 7" id="KW-0812">Transmembrane</keyword>
<feature type="transmembrane region" description="Helical" evidence="7">
    <location>
        <begin position="56"/>
        <end position="81"/>
    </location>
</feature>
<dbReference type="GO" id="GO:0005886">
    <property type="term" value="C:plasma membrane"/>
    <property type="evidence" value="ECO:0007669"/>
    <property type="project" value="UniProtKB-SubCell"/>
</dbReference>
<feature type="transmembrane region" description="Helical" evidence="7">
    <location>
        <begin position="193"/>
        <end position="212"/>
    </location>
</feature>
<feature type="transmembrane region" description="Helical" evidence="7">
    <location>
        <begin position="87"/>
        <end position="110"/>
    </location>
</feature>
<evidence type="ECO:0000256" key="1">
    <source>
        <dbReference type="ARBA" id="ARBA00004651"/>
    </source>
</evidence>
<feature type="transmembrane region" description="Helical" evidence="7">
    <location>
        <begin position="23"/>
        <end position="44"/>
    </location>
</feature>
<keyword evidence="2 7" id="KW-0813">Transport</keyword>
<dbReference type="SUPFAM" id="SSF161098">
    <property type="entry name" value="MetI-like"/>
    <property type="match status" value="1"/>
</dbReference>
<feature type="transmembrane region" description="Helical" evidence="7">
    <location>
        <begin position="150"/>
        <end position="173"/>
    </location>
</feature>
<dbReference type="Proteomes" id="UP000533598">
    <property type="component" value="Unassembled WGS sequence"/>
</dbReference>
<evidence type="ECO:0000256" key="2">
    <source>
        <dbReference type="ARBA" id="ARBA00022448"/>
    </source>
</evidence>
<dbReference type="RefSeq" id="WP_312986190.1">
    <property type="nucleotide sequence ID" value="NZ_BAAAUI010000011.1"/>
</dbReference>
<dbReference type="Gene3D" id="1.10.3720.10">
    <property type="entry name" value="MetI-like"/>
    <property type="match status" value="1"/>
</dbReference>